<dbReference type="PANTHER" id="PTHR46811">
    <property type="entry name" value="COILED-COIL-HELIX-COILED-COIL-HELIX DOMAIN-CONTAINING PROTEIN 7"/>
    <property type="match status" value="1"/>
</dbReference>
<evidence type="ECO:0000256" key="6">
    <source>
        <dbReference type="SAM" id="MobiDB-lite"/>
    </source>
</evidence>
<comment type="similarity">
    <text evidence="4">Belongs to the CHCHD7 family.</text>
</comment>
<dbReference type="InterPro" id="IPR051040">
    <property type="entry name" value="COX23"/>
</dbReference>
<dbReference type="SUPFAM" id="SSF47072">
    <property type="entry name" value="Cysteine alpha-hairpin motif"/>
    <property type="match status" value="1"/>
</dbReference>
<evidence type="ECO:0000256" key="5">
    <source>
        <dbReference type="ARBA" id="ARBA00039509"/>
    </source>
</evidence>
<protein>
    <recommendedName>
        <fullName evidence="5">Coiled-coil-helix-coiled-coil-helix domain-containing protein 7</fullName>
    </recommendedName>
</protein>
<dbReference type="GO" id="GO:0005758">
    <property type="term" value="C:mitochondrial intermembrane space"/>
    <property type="evidence" value="ECO:0007669"/>
    <property type="project" value="UniProtKB-SubCell"/>
</dbReference>
<evidence type="ECO:0000313" key="8">
    <source>
        <dbReference type="Proteomes" id="UP000183832"/>
    </source>
</evidence>
<accession>A0A1J1I6R2</accession>
<dbReference type="EMBL" id="CVRI01000043">
    <property type="protein sequence ID" value="CRK95981.1"/>
    <property type="molecule type" value="Genomic_DNA"/>
</dbReference>
<reference evidence="7 8" key="1">
    <citation type="submission" date="2015-04" db="EMBL/GenBank/DDBJ databases">
        <authorList>
            <person name="Syromyatnikov M.Y."/>
            <person name="Popov V.N."/>
        </authorList>
    </citation>
    <scope>NUCLEOTIDE SEQUENCE [LARGE SCALE GENOMIC DNA]</scope>
</reference>
<dbReference type="InterPro" id="IPR009069">
    <property type="entry name" value="Cys_alpha_HP_mot_SF"/>
</dbReference>
<dbReference type="OrthoDB" id="9971592at2759"/>
<keyword evidence="2" id="KW-0496">Mitochondrion</keyword>
<gene>
    <name evidence="7" type="ORF">CLUMA_CG009422</name>
</gene>
<evidence type="ECO:0000313" key="7">
    <source>
        <dbReference type="EMBL" id="CRK95981.1"/>
    </source>
</evidence>
<name>A0A1J1I6R2_9DIPT</name>
<evidence type="ECO:0000256" key="2">
    <source>
        <dbReference type="ARBA" id="ARBA00023128"/>
    </source>
</evidence>
<sequence length="82" mass="9517">MPKVHLPADNPCALEHESSLKCLSRNHYDKDKCALFFANYTNCQKFWTSVRHERKRNGISPELPPAAERDKIKAEHIKTKPE</sequence>
<dbReference type="GO" id="GO:0033108">
    <property type="term" value="P:mitochondrial respiratory chain complex assembly"/>
    <property type="evidence" value="ECO:0007669"/>
    <property type="project" value="TreeGrafter"/>
</dbReference>
<evidence type="ECO:0000256" key="4">
    <source>
        <dbReference type="ARBA" id="ARBA00038205"/>
    </source>
</evidence>
<keyword evidence="3" id="KW-1015">Disulfide bond</keyword>
<dbReference type="PANTHER" id="PTHR46811:SF1">
    <property type="entry name" value="COILED-COIL-HELIX-COILED-COIL-HELIX DOMAIN-CONTAINING PROTEIN 7"/>
    <property type="match status" value="1"/>
</dbReference>
<dbReference type="Proteomes" id="UP000183832">
    <property type="component" value="Unassembled WGS sequence"/>
</dbReference>
<feature type="region of interest" description="Disordered" evidence="6">
    <location>
        <begin position="54"/>
        <end position="82"/>
    </location>
</feature>
<organism evidence="7 8">
    <name type="scientific">Clunio marinus</name>
    <dbReference type="NCBI Taxonomy" id="568069"/>
    <lineage>
        <taxon>Eukaryota</taxon>
        <taxon>Metazoa</taxon>
        <taxon>Ecdysozoa</taxon>
        <taxon>Arthropoda</taxon>
        <taxon>Hexapoda</taxon>
        <taxon>Insecta</taxon>
        <taxon>Pterygota</taxon>
        <taxon>Neoptera</taxon>
        <taxon>Endopterygota</taxon>
        <taxon>Diptera</taxon>
        <taxon>Nematocera</taxon>
        <taxon>Chironomoidea</taxon>
        <taxon>Chironomidae</taxon>
        <taxon>Clunio</taxon>
    </lineage>
</organism>
<evidence type="ECO:0000256" key="1">
    <source>
        <dbReference type="ARBA" id="ARBA00004569"/>
    </source>
</evidence>
<keyword evidence="8" id="KW-1185">Reference proteome</keyword>
<dbReference type="PROSITE" id="PS51808">
    <property type="entry name" value="CHCH"/>
    <property type="match status" value="1"/>
</dbReference>
<feature type="compositionally biased region" description="Basic and acidic residues" evidence="6">
    <location>
        <begin position="67"/>
        <end position="82"/>
    </location>
</feature>
<dbReference type="AlphaFoldDB" id="A0A1J1I6R2"/>
<proteinExistence type="inferred from homology"/>
<evidence type="ECO:0000256" key="3">
    <source>
        <dbReference type="ARBA" id="ARBA00023157"/>
    </source>
</evidence>
<comment type="subcellular location">
    <subcellularLocation>
        <location evidence="1">Mitochondrion intermembrane space</location>
    </subcellularLocation>
</comment>
<dbReference type="STRING" id="568069.A0A1J1I6R2"/>